<dbReference type="GO" id="GO:0003676">
    <property type="term" value="F:nucleic acid binding"/>
    <property type="evidence" value="ECO:0007669"/>
    <property type="project" value="InterPro"/>
</dbReference>
<gene>
    <name evidence="1" type="ORF">EA138_12335</name>
</gene>
<accession>A0AAX1ZXB7</accession>
<dbReference type="AlphaFoldDB" id="A0AAX1ZXB7"/>
<keyword evidence="1" id="KW-0808">Transferase</keyword>
<sequence length="171" mass="19477">MNEKLSLSSENVIQNRINELGRIFPEVVKEGEVDIEKLKQFLGIENTTLKEKYEFTWAGKSNAIKAIQTPSIGTLIPSVEESVNFDSTGNLFIDGDNLEVLKLLQKSYYGKIKMIYIDPPYNTANDFIYPDNYREGLQDYLRYTGQINDEGNVISSNTETRGRFGTVKNFV</sequence>
<evidence type="ECO:0000313" key="2">
    <source>
        <dbReference type="Proteomes" id="UP000286434"/>
    </source>
</evidence>
<dbReference type="GO" id="GO:0032259">
    <property type="term" value="P:methylation"/>
    <property type="evidence" value="ECO:0007669"/>
    <property type="project" value="UniProtKB-KW"/>
</dbReference>
<comment type="caution">
    <text evidence="1">The sequence shown here is derived from an EMBL/GenBank/DDBJ whole genome shotgun (WGS) entry which is preliminary data.</text>
</comment>
<name>A0AAX1ZXB7_9BACL</name>
<protein>
    <submittedName>
        <fullName evidence="1">DNA methyltransferase</fullName>
    </submittedName>
</protein>
<dbReference type="Proteomes" id="UP000286434">
    <property type="component" value="Unassembled WGS sequence"/>
</dbReference>
<dbReference type="RefSeq" id="WP_128356963.1">
    <property type="nucleotide sequence ID" value="NZ_CP021838.1"/>
</dbReference>
<organism evidence="1 2">
    <name type="scientific">Anoxybacillus flavithermus</name>
    <dbReference type="NCBI Taxonomy" id="33934"/>
    <lineage>
        <taxon>Bacteria</taxon>
        <taxon>Bacillati</taxon>
        <taxon>Bacillota</taxon>
        <taxon>Bacilli</taxon>
        <taxon>Bacillales</taxon>
        <taxon>Anoxybacillaceae</taxon>
        <taxon>Anoxybacillus</taxon>
    </lineage>
</organism>
<dbReference type="InterPro" id="IPR029063">
    <property type="entry name" value="SAM-dependent_MTases_sf"/>
</dbReference>
<dbReference type="EMBL" id="SBBW01000073">
    <property type="protein sequence ID" value="RWU08975.1"/>
    <property type="molecule type" value="Genomic_DNA"/>
</dbReference>
<dbReference type="PROSITE" id="PS00092">
    <property type="entry name" value="N6_MTASE"/>
    <property type="match status" value="1"/>
</dbReference>
<dbReference type="GO" id="GO:0008168">
    <property type="term" value="F:methyltransferase activity"/>
    <property type="evidence" value="ECO:0007669"/>
    <property type="project" value="UniProtKB-KW"/>
</dbReference>
<dbReference type="SUPFAM" id="SSF53335">
    <property type="entry name" value="S-adenosyl-L-methionine-dependent methyltransferases"/>
    <property type="match status" value="1"/>
</dbReference>
<reference evidence="1 2" key="1">
    <citation type="submission" date="2019-01" db="EMBL/GenBank/DDBJ databases">
        <title>Anoxybacillus flavithermus in powdered infant formula.</title>
        <authorList>
            <person name="Rhee M.S."/>
            <person name="Choi I.-G."/>
            <person name="Cho T.J."/>
            <person name="Park B."/>
        </authorList>
    </citation>
    <scope>NUCLEOTIDE SEQUENCE [LARGE SCALE GENOMIC DNA]</scope>
    <source>
        <strain evidence="1 2">FHS-PPAM212</strain>
    </source>
</reference>
<dbReference type="InterPro" id="IPR002052">
    <property type="entry name" value="DNA_methylase_N6_adenine_CS"/>
</dbReference>
<dbReference type="Gene3D" id="3.40.50.150">
    <property type="entry name" value="Vaccinia Virus protein VP39"/>
    <property type="match status" value="1"/>
</dbReference>
<evidence type="ECO:0000313" key="1">
    <source>
        <dbReference type="EMBL" id="RWU08975.1"/>
    </source>
</evidence>
<proteinExistence type="predicted"/>
<keyword evidence="1" id="KW-0489">Methyltransferase</keyword>